<gene>
    <name evidence="1" type="ORF">H8L32_03695</name>
</gene>
<accession>A0ABR6ZL00</accession>
<dbReference type="PANTHER" id="PTHR31599">
    <property type="entry name" value="CALCIUM UP-REGULATED PROTEIN A-RELATED"/>
    <property type="match status" value="1"/>
</dbReference>
<dbReference type="EMBL" id="JACOGF010000002">
    <property type="protein sequence ID" value="MBC3916580.1"/>
    <property type="molecule type" value="Genomic_DNA"/>
</dbReference>
<comment type="caution">
    <text evidence="1">The sequence shown here is derived from an EMBL/GenBank/DDBJ whole genome shotgun (WGS) entry which is preliminary data.</text>
</comment>
<sequence length="668" mass="73693">MNAVVAAPMPTLFRSNSSRTHAARPALGFRTGISPALAYPETMENQALAVAADGSIWTLTMNSVGQFSHSLGRLNKVCDNKLYRPTPFGFPHHLAPVNFERAFFIQSKNNAAVVTEYQQDFPEADGFVKFLAALPDNDVPSAISAGSDGCMCVLGNSGNAWLYKGAEGWQKLAAPAGTRLLQVSVGAADFILALNRQNGQDQLLRLQNGTWVKHNTLQHQGVTWIGACEGKEYWWTTADMQKGGELHLMREDAIVKSFNIPKGAVGFAAATVRSCYFFSFELGGFVRAAMGIMDQPDQAWPSMTPEQKQIYNAMSKDLGVVDTKGVRSQYTNINSPISTWFSTLTDIVRPEKFTVTDWELVRDQLKTELAYVQSINTLSINVGLLNQSVGLIYTNTYNQVVKLMGLPEKTSEQPSGVINVILDQLANKLEGALIDKAKTYIGSEAVGIAMACYKFANDEMAKKHKLADGTVPLIIACSELAGILNEINLESEKARGTYQKAILTDWGKLSGCGEAITSGVWYWSPDTNYTEIKNLGPSIALNFYQSLMPVKWKIILCQGVQTYQPPLNPYMRNVPRYSLMFKTVSDDKQNKIYWWWACTEIGAGVEQQTDGPFPNQKLMEAIFALRTTPLDFFTGQNGWKLSVATVPGYRAPPEGVAWQAYENAGFPF</sequence>
<organism evidence="1 2">
    <name type="scientific">Undibacterium hunanense</name>
    <dbReference type="NCBI Taxonomy" id="2762292"/>
    <lineage>
        <taxon>Bacteria</taxon>
        <taxon>Pseudomonadati</taxon>
        <taxon>Pseudomonadota</taxon>
        <taxon>Betaproteobacteria</taxon>
        <taxon>Burkholderiales</taxon>
        <taxon>Oxalobacteraceae</taxon>
        <taxon>Undibacterium</taxon>
    </lineage>
</organism>
<evidence type="ECO:0000313" key="2">
    <source>
        <dbReference type="Proteomes" id="UP000650424"/>
    </source>
</evidence>
<dbReference type="RefSeq" id="WP_186945835.1">
    <property type="nucleotide sequence ID" value="NZ_JACOGF010000002.1"/>
</dbReference>
<protein>
    <submittedName>
        <fullName evidence="1">Uncharacterized protein</fullName>
    </submittedName>
</protein>
<dbReference type="Proteomes" id="UP000650424">
    <property type="component" value="Unassembled WGS sequence"/>
</dbReference>
<keyword evidence="2" id="KW-1185">Reference proteome</keyword>
<dbReference type="InterPro" id="IPR051780">
    <property type="entry name" value="Ca_Up-reg_Membrane_Reg"/>
</dbReference>
<reference evidence="1 2" key="1">
    <citation type="submission" date="2020-08" db="EMBL/GenBank/DDBJ databases">
        <title>Novel species isolated from subtropical streams in China.</title>
        <authorList>
            <person name="Lu H."/>
        </authorList>
    </citation>
    <scope>NUCLEOTIDE SEQUENCE [LARGE SCALE GENOMIC DNA]</scope>
    <source>
        <strain evidence="1 2">CY18W</strain>
    </source>
</reference>
<evidence type="ECO:0000313" key="1">
    <source>
        <dbReference type="EMBL" id="MBC3916580.1"/>
    </source>
</evidence>
<name>A0ABR6ZL00_9BURK</name>
<proteinExistence type="predicted"/>
<dbReference type="PANTHER" id="PTHR31599:SF2">
    <property type="entry name" value="CALCIUM UP-REGULATED PROTEIN A-RELATED"/>
    <property type="match status" value="1"/>
</dbReference>